<keyword evidence="2 7" id="KW-0575">Peroxidase</keyword>
<name>A0A1Y1UCT4_9TREE</name>
<dbReference type="Gene3D" id="3.40.30.10">
    <property type="entry name" value="Glutaredoxin"/>
    <property type="match status" value="1"/>
</dbReference>
<evidence type="ECO:0000259" key="8">
    <source>
        <dbReference type="PROSITE" id="PS51352"/>
    </source>
</evidence>
<keyword evidence="5 7" id="KW-0676">Redox-active center</keyword>
<keyword evidence="4 7" id="KW-0560">Oxidoreductase</keyword>
<dbReference type="GO" id="GO:0008379">
    <property type="term" value="F:thioredoxin peroxidase activity"/>
    <property type="evidence" value="ECO:0007669"/>
    <property type="project" value="InterPro"/>
</dbReference>
<dbReference type="GO" id="GO:0034599">
    <property type="term" value="P:cellular response to oxidative stress"/>
    <property type="evidence" value="ECO:0007669"/>
    <property type="project" value="InterPro"/>
</dbReference>
<evidence type="ECO:0000256" key="7">
    <source>
        <dbReference type="RuleBase" id="RU366011"/>
    </source>
</evidence>
<feature type="active site" description="Cysteine sulfenic acid (-SOH) intermediate" evidence="6">
    <location>
        <position position="116"/>
    </location>
</feature>
<dbReference type="InterPro" id="IPR013766">
    <property type="entry name" value="Thioredoxin_domain"/>
</dbReference>
<accession>A0A1Y1UCT4</accession>
<dbReference type="PANTHER" id="PTHR10430:SF39">
    <property type="entry name" value="PEROXISOMAL MEMBRANE ASSOCIATED PROTEIN 20"/>
    <property type="match status" value="1"/>
</dbReference>
<evidence type="ECO:0000256" key="1">
    <source>
        <dbReference type="ARBA" id="ARBA00010505"/>
    </source>
</evidence>
<dbReference type="FunCoup" id="A0A1Y1UCT4">
    <property type="interactions" value="202"/>
</dbReference>
<dbReference type="PANTHER" id="PTHR10430">
    <property type="entry name" value="PEROXIREDOXIN"/>
    <property type="match status" value="1"/>
</dbReference>
<evidence type="ECO:0000256" key="2">
    <source>
        <dbReference type="ARBA" id="ARBA00022559"/>
    </source>
</evidence>
<gene>
    <name evidence="9" type="ORF">BD324DRAFT_652469</name>
</gene>
<keyword evidence="10" id="KW-1185">Reference proteome</keyword>
<dbReference type="GO" id="GO:0005829">
    <property type="term" value="C:cytosol"/>
    <property type="evidence" value="ECO:0007669"/>
    <property type="project" value="TreeGrafter"/>
</dbReference>
<proteinExistence type="inferred from homology"/>
<dbReference type="GO" id="GO:0042744">
    <property type="term" value="P:hydrogen peroxide catabolic process"/>
    <property type="evidence" value="ECO:0007669"/>
    <property type="project" value="TreeGrafter"/>
</dbReference>
<comment type="function">
    <text evidence="7">Thiol-specific peroxidase that catalyzes the reduction of hydrogen peroxide and organic hydroperoxides to water and alcohols, respectively. Plays a role in cell protection against oxidative stress by detoxifying peroxides.</text>
</comment>
<comment type="similarity">
    <text evidence="1 7">Belongs to the peroxiredoxin family. Prx5 subfamily.</text>
</comment>
<organism evidence="9 10">
    <name type="scientific">Kockovaella imperatae</name>
    <dbReference type="NCBI Taxonomy" id="4999"/>
    <lineage>
        <taxon>Eukaryota</taxon>
        <taxon>Fungi</taxon>
        <taxon>Dikarya</taxon>
        <taxon>Basidiomycota</taxon>
        <taxon>Agaricomycotina</taxon>
        <taxon>Tremellomycetes</taxon>
        <taxon>Tremellales</taxon>
        <taxon>Cuniculitremaceae</taxon>
        <taxon>Kockovaella</taxon>
    </lineage>
</organism>
<evidence type="ECO:0000256" key="3">
    <source>
        <dbReference type="ARBA" id="ARBA00022862"/>
    </source>
</evidence>
<reference evidence="9 10" key="1">
    <citation type="submission" date="2017-03" db="EMBL/GenBank/DDBJ databases">
        <title>Widespread Adenine N6-methylation of Active Genes in Fungi.</title>
        <authorList>
            <consortium name="DOE Joint Genome Institute"/>
            <person name="Mondo S.J."/>
            <person name="Dannebaum R.O."/>
            <person name="Kuo R.C."/>
            <person name="Louie K.B."/>
            <person name="Bewick A.J."/>
            <person name="Labutti K."/>
            <person name="Haridas S."/>
            <person name="Kuo A."/>
            <person name="Salamov A."/>
            <person name="Ahrendt S.R."/>
            <person name="Lau R."/>
            <person name="Bowen B.P."/>
            <person name="Lipzen A."/>
            <person name="Sullivan W."/>
            <person name="Andreopoulos W.B."/>
            <person name="Clum A."/>
            <person name="Lindquist E."/>
            <person name="Daum C."/>
            <person name="Northen T.R."/>
            <person name="Ramamoorthy G."/>
            <person name="Schmitz R.J."/>
            <person name="Gryganskyi A."/>
            <person name="Culley D."/>
            <person name="Magnuson J."/>
            <person name="James T.Y."/>
            <person name="O'Malley M.A."/>
            <person name="Stajich J.E."/>
            <person name="Spatafora J.W."/>
            <person name="Visel A."/>
            <person name="Grigoriev I.V."/>
        </authorList>
    </citation>
    <scope>NUCLEOTIDE SEQUENCE [LARGE SCALE GENOMIC DNA]</scope>
    <source>
        <strain evidence="9 10">NRRL Y-17943</strain>
    </source>
</reference>
<dbReference type="RefSeq" id="XP_021869524.1">
    <property type="nucleotide sequence ID" value="XM_022018500.1"/>
</dbReference>
<dbReference type="AlphaFoldDB" id="A0A1Y1UCT4"/>
<sequence>MQSVTAVARTTLLRSTVRQSTRTAVTPVRYLSSSRSTLHIPRTTSRNHKMASIVQSAAAAAHSAFATVASASQIKAGDSVPNVEIKVNDLEDKVNFSTLQGKNILVLVPGAFSGTCNSQVPGYIDRYDEFKSKGVENVYIVAVNDMFVMQAWKNKLAKDNGKETLPLLFAGDDAGKLASSLGIVFDAQAVFGGPRFMRAALVIDSGKVVHVGVEKSPGDITVSHADDIISKL</sequence>
<dbReference type="Proteomes" id="UP000193218">
    <property type="component" value="Unassembled WGS sequence"/>
</dbReference>
<dbReference type="OrthoDB" id="1882547at2759"/>
<evidence type="ECO:0000256" key="5">
    <source>
        <dbReference type="ARBA" id="ARBA00023284"/>
    </source>
</evidence>
<dbReference type="Pfam" id="PF08534">
    <property type="entry name" value="Redoxin"/>
    <property type="match status" value="1"/>
</dbReference>
<dbReference type="InterPro" id="IPR036249">
    <property type="entry name" value="Thioredoxin-like_sf"/>
</dbReference>
<dbReference type="PROSITE" id="PS51352">
    <property type="entry name" value="THIOREDOXIN_2"/>
    <property type="match status" value="1"/>
</dbReference>
<dbReference type="GeneID" id="33560309"/>
<dbReference type="SUPFAM" id="SSF52833">
    <property type="entry name" value="Thioredoxin-like"/>
    <property type="match status" value="1"/>
</dbReference>
<feature type="domain" description="Thioredoxin" evidence="8">
    <location>
        <begin position="74"/>
        <end position="232"/>
    </location>
</feature>
<dbReference type="GO" id="GO:0005739">
    <property type="term" value="C:mitochondrion"/>
    <property type="evidence" value="ECO:0007669"/>
    <property type="project" value="TreeGrafter"/>
</dbReference>
<dbReference type="CDD" id="cd03013">
    <property type="entry name" value="PRX5_like"/>
    <property type="match status" value="1"/>
</dbReference>
<keyword evidence="3 7" id="KW-0049">Antioxidant</keyword>
<dbReference type="GO" id="GO:0045454">
    <property type="term" value="P:cell redox homeostasis"/>
    <property type="evidence" value="ECO:0007669"/>
    <property type="project" value="TreeGrafter"/>
</dbReference>
<dbReference type="STRING" id="4999.A0A1Y1UCT4"/>
<dbReference type="EMBL" id="NBSH01000011">
    <property type="protein sequence ID" value="ORX35334.1"/>
    <property type="molecule type" value="Genomic_DNA"/>
</dbReference>
<dbReference type="InterPro" id="IPR013740">
    <property type="entry name" value="Redoxin"/>
</dbReference>
<protein>
    <submittedName>
        <fullName evidence="9">Redoxin-domain-containing protein</fullName>
    </submittedName>
</protein>
<evidence type="ECO:0000313" key="10">
    <source>
        <dbReference type="Proteomes" id="UP000193218"/>
    </source>
</evidence>
<dbReference type="InParanoid" id="A0A1Y1UCT4"/>
<dbReference type="InterPro" id="IPR037944">
    <property type="entry name" value="PRX5-like"/>
</dbReference>
<comment type="caution">
    <text evidence="9">The sequence shown here is derived from an EMBL/GenBank/DDBJ whole genome shotgun (WGS) entry which is preliminary data.</text>
</comment>
<evidence type="ECO:0000313" key="9">
    <source>
        <dbReference type="EMBL" id="ORX35334.1"/>
    </source>
</evidence>
<evidence type="ECO:0000256" key="6">
    <source>
        <dbReference type="PIRSR" id="PIRSR637944-1"/>
    </source>
</evidence>
<dbReference type="GO" id="GO:0005777">
    <property type="term" value="C:peroxisome"/>
    <property type="evidence" value="ECO:0007669"/>
    <property type="project" value="TreeGrafter"/>
</dbReference>
<evidence type="ECO:0000256" key="4">
    <source>
        <dbReference type="ARBA" id="ARBA00023002"/>
    </source>
</evidence>